<dbReference type="RefSeq" id="WP_151861991.1">
    <property type="nucleotide sequence ID" value="NZ_WBZC01000056.1"/>
</dbReference>
<evidence type="ECO:0000256" key="1">
    <source>
        <dbReference type="ARBA" id="ARBA00003863"/>
    </source>
</evidence>
<dbReference type="InterPro" id="IPR038300">
    <property type="entry name" value="SASP_sf_alpha/beta"/>
</dbReference>
<comment type="caution">
    <text evidence="5">The sequence shown here is derived from an EMBL/GenBank/DDBJ whole genome shotgun (WGS) entry which is preliminary data.</text>
</comment>
<dbReference type="InterPro" id="IPR018126">
    <property type="entry name" value="SASP_alpha/beta-type_CS"/>
</dbReference>
<keyword evidence="4" id="KW-0238">DNA-binding</keyword>
<dbReference type="AlphaFoldDB" id="A0A6I0F6R3"/>
<dbReference type="PANTHER" id="PTHR36107:SF1">
    <property type="entry name" value="SMALL, ACID-SOLUBLE SPORE PROTEIN A"/>
    <property type="match status" value="1"/>
</dbReference>
<sequence length="70" mass="7753">MAVDPNAMRALRDLKIEIANELGINSEFPYPRGNSTLATKNIFDGGKIGGNMTKRMVEMAERGLRNKTDL</sequence>
<dbReference type="GO" id="GO:0003690">
    <property type="term" value="F:double-stranded DNA binding"/>
    <property type="evidence" value="ECO:0007669"/>
    <property type="project" value="InterPro"/>
</dbReference>
<dbReference type="Pfam" id="PF00269">
    <property type="entry name" value="SASP"/>
    <property type="match status" value="1"/>
</dbReference>
<dbReference type="Gene3D" id="6.10.10.80">
    <property type="entry name" value="Small, acid-soluble spore protein, alpha/beta type-like"/>
    <property type="match status" value="1"/>
</dbReference>
<evidence type="ECO:0000313" key="5">
    <source>
        <dbReference type="EMBL" id="KAB3531644.1"/>
    </source>
</evidence>
<reference evidence="5 6" key="1">
    <citation type="submission" date="2019-10" db="EMBL/GenBank/DDBJ databases">
        <title>Alkaliphilus serpentinus sp. nov. and Alkaliphilus pronyensis sp. nov., two novel anaerobic alkaliphilic species isolated from the serpentinized-hosted hydrothermal field of the Prony Bay (New Caledonia).</title>
        <authorList>
            <person name="Postec A."/>
        </authorList>
    </citation>
    <scope>NUCLEOTIDE SEQUENCE [LARGE SCALE GENOMIC DNA]</scope>
    <source>
        <strain evidence="5 6">LacV</strain>
    </source>
</reference>
<evidence type="ECO:0000256" key="3">
    <source>
        <dbReference type="ARBA" id="ARBA00022969"/>
    </source>
</evidence>
<dbReference type="PANTHER" id="PTHR36107">
    <property type="entry name" value="SMALL, ACID-SOLUBLE SPORE PROTEIN A"/>
    <property type="match status" value="1"/>
</dbReference>
<name>A0A6I0F6R3_9FIRM</name>
<comment type="similarity">
    <text evidence="2">Belongs to the alpha/beta-type SASP family.</text>
</comment>
<evidence type="ECO:0000313" key="6">
    <source>
        <dbReference type="Proteomes" id="UP000432715"/>
    </source>
</evidence>
<protein>
    <submittedName>
        <fullName evidence="5">Alpha/beta-type small acid-soluble spore protein</fullName>
    </submittedName>
</protein>
<evidence type="ECO:0000256" key="2">
    <source>
        <dbReference type="ARBA" id="ARBA00005442"/>
    </source>
</evidence>
<dbReference type="InterPro" id="IPR001448">
    <property type="entry name" value="SASP_alpha/beta-type"/>
</dbReference>
<keyword evidence="6" id="KW-1185">Reference proteome</keyword>
<dbReference type="GO" id="GO:0006265">
    <property type="term" value="P:DNA topological change"/>
    <property type="evidence" value="ECO:0007669"/>
    <property type="project" value="InterPro"/>
</dbReference>
<keyword evidence="3" id="KW-0749">Sporulation</keyword>
<proteinExistence type="inferred from homology"/>
<dbReference type="GO" id="GO:0030435">
    <property type="term" value="P:sporulation resulting in formation of a cellular spore"/>
    <property type="evidence" value="ECO:0007669"/>
    <property type="project" value="UniProtKB-KW"/>
</dbReference>
<accession>A0A6I0F6R3</accession>
<organism evidence="5 6">
    <name type="scientific">Alkaliphilus pronyensis</name>
    <dbReference type="NCBI Taxonomy" id="1482732"/>
    <lineage>
        <taxon>Bacteria</taxon>
        <taxon>Bacillati</taxon>
        <taxon>Bacillota</taxon>
        <taxon>Clostridia</taxon>
        <taxon>Peptostreptococcales</taxon>
        <taxon>Natronincolaceae</taxon>
        <taxon>Alkaliphilus</taxon>
    </lineage>
</organism>
<dbReference type="Proteomes" id="UP000432715">
    <property type="component" value="Unassembled WGS sequence"/>
</dbReference>
<gene>
    <name evidence="5" type="ORF">F8154_12695</name>
</gene>
<comment type="function">
    <text evidence="1">SASP are bound to spore DNA. They are double-stranded DNA-binding proteins that cause DNA to change to an a-like conformation. They protect the DNA backbone from chemical and enzymatic cleavage and are thus involved in dormant spore's high resistance to UV light.</text>
</comment>
<dbReference type="InterPro" id="IPR050847">
    <property type="entry name" value="SASP_DNA-binding"/>
</dbReference>
<dbReference type="EMBL" id="WBZC01000056">
    <property type="protein sequence ID" value="KAB3531644.1"/>
    <property type="molecule type" value="Genomic_DNA"/>
</dbReference>
<dbReference type="PROSITE" id="PS00304">
    <property type="entry name" value="SASP_1"/>
    <property type="match status" value="1"/>
</dbReference>
<evidence type="ECO:0000256" key="4">
    <source>
        <dbReference type="ARBA" id="ARBA00023125"/>
    </source>
</evidence>
<dbReference type="OrthoDB" id="1683773at2"/>